<keyword evidence="3 10" id="KW-1134">Transmembrane beta strand</keyword>
<keyword evidence="8" id="KW-0675">Receptor</keyword>
<evidence type="ECO:0000256" key="9">
    <source>
        <dbReference type="ARBA" id="ARBA00023237"/>
    </source>
</evidence>
<comment type="similarity">
    <text evidence="10 11">Belongs to the TonB-dependent receptor family.</text>
</comment>
<reference evidence="16" key="1">
    <citation type="submission" date="2016-10" db="EMBL/GenBank/DDBJ databases">
        <authorList>
            <person name="Varghese N."/>
            <person name="Submissions S."/>
        </authorList>
    </citation>
    <scope>NUCLEOTIDE SEQUENCE [LARGE SCALE GENOMIC DNA]</scope>
    <source>
        <strain evidence="16">DSM 18733</strain>
    </source>
</reference>
<dbReference type="SUPFAM" id="SSF56935">
    <property type="entry name" value="Porins"/>
    <property type="match status" value="1"/>
</dbReference>
<dbReference type="InterPro" id="IPR037066">
    <property type="entry name" value="Plug_dom_sf"/>
</dbReference>
<keyword evidence="9 10" id="KW-0998">Cell outer membrane</keyword>
<dbReference type="PANTHER" id="PTHR30069:SF29">
    <property type="entry name" value="HEMOGLOBIN AND HEMOGLOBIN-HAPTOGLOBIN-BINDING PROTEIN 1-RELATED"/>
    <property type="match status" value="1"/>
</dbReference>
<dbReference type="Gene3D" id="2.40.170.20">
    <property type="entry name" value="TonB-dependent receptor, beta-barrel domain"/>
    <property type="match status" value="1"/>
</dbReference>
<evidence type="ECO:0000256" key="11">
    <source>
        <dbReference type="RuleBase" id="RU003357"/>
    </source>
</evidence>
<dbReference type="AlphaFoldDB" id="A0A1H7MS20"/>
<dbReference type="Proteomes" id="UP000199421">
    <property type="component" value="Unassembled WGS sequence"/>
</dbReference>
<evidence type="ECO:0000313" key="16">
    <source>
        <dbReference type="Proteomes" id="UP000199421"/>
    </source>
</evidence>
<dbReference type="PANTHER" id="PTHR30069">
    <property type="entry name" value="TONB-DEPENDENT OUTER MEMBRANE RECEPTOR"/>
    <property type="match status" value="1"/>
</dbReference>
<keyword evidence="2 10" id="KW-0813">Transport</keyword>
<feature type="chain" id="PRO_5011771809" evidence="12">
    <location>
        <begin position="22"/>
        <end position="1039"/>
    </location>
</feature>
<dbReference type="Pfam" id="PF07715">
    <property type="entry name" value="Plug"/>
    <property type="match status" value="1"/>
</dbReference>
<evidence type="ECO:0000256" key="5">
    <source>
        <dbReference type="ARBA" id="ARBA00022729"/>
    </source>
</evidence>
<dbReference type="Pfam" id="PF13715">
    <property type="entry name" value="CarbopepD_reg_2"/>
    <property type="match status" value="1"/>
</dbReference>
<dbReference type="GO" id="GO:0044718">
    <property type="term" value="P:siderophore transmembrane transport"/>
    <property type="evidence" value="ECO:0007669"/>
    <property type="project" value="TreeGrafter"/>
</dbReference>
<dbReference type="NCBIfam" id="TIGR04056">
    <property type="entry name" value="OMP_RagA_SusC"/>
    <property type="match status" value="1"/>
</dbReference>
<evidence type="ECO:0000259" key="14">
    <source>
        <dbReference type="Pfam" id="PF07715"/>
    </source>
</evidence>
<dbReference type="InterPro" id="IPR012910">
    <property type="entry name" value="Plug_dom"/>
</dbReference>
<accession>A0A1H7MS20</accession>
<dbReference type="PROSITE" id="PS52016">
    <property type="entry name" value="TONB_DEPENDENT_REC_3"/>
    <property type="match status" value="1"/>
</dbReference>
<dbReference type="GO" id="GO:0015344">
    <property type="term" value="F:siderophore uptake transmembrane transporter activity"/>
    <property type="evidence" value="ECO:0007669"/>
    <property type="project" value="TreeGrafter"/>
</dbReference>
<evidence type="ECO:0000256" key="7">
    <source>
        <dbReference type="ARBA" id="ARBA00023136"/>
    </source>
</evidence>
<dbReference type="InterPro" id="IPR023996">
    <property type="entry name" value="TonB-dep_OMP_SusC/RagA"/>
</dbReference>
<evidence type="ECO:0000256" key="2">
    <source>
        <dbReference type="ARBA" id="ARBA00022448"/>
    </source>
</evidence>
<evidence type="ECO:0000256" key="8">
    <source>
        <dbReference type="ARBA" id="ARBA00023170"/>
    </source>
</evidence>
<keyword evidence="7 10" id="KW-0472">Membrane</keyword>
<sequence>MSKKIIWTIWLWPLLCLYAHAQTTALRGAVVAASTGEGLPGVSVQVIGSNTAAQTDAAGKFSLNVPSGSQLRFSYIGYTEQVIVLQSNQSYLEVRLDEQENALDEVVVTALNISKEKKSLGYSIQEVKGTDLSEAKESNLVNSLAGKVAGVQVTNSQGNMGSSRIIIRGETSIAGNNQPLFVIDGTPVDNSQLGTSGNRDYANAISDINSEDIESMSVLKGPNAAALYGSRAAAGVILITTKSGSKRKGLGISINSNNTFERVAVLPDYQNVFGQGADGKFSYVDGKGGGINDGVDESWGPKMDGRLIPQFYSNGEAVPFLPHPDNVRSFFGTGRTLNNGIAITDATDKIDYRFSYNNSNQTGIVPNSSIEKNNFNLNTSYKITPDLTLTANANYVRTNSGNLPGVGGFRSNGYMLQFTWFGRQVDVNRLKNYRDADGNLVNWNNSYYSNPYFIAEENIVQQQRDRIFGNVGLNYKINDFLTANFRSGNDYYTDRRKIRIAYGTNGTPFGSYEEDAYTVNENNTEFTLNYNQPLSADFRLDILAGGNIRSQSRQRNDQKAPRLAVPDVYTLANSRDALVSLGEYSSLKTYSLFSSAQIGFKNYAFLNLTARNDWSSTLPVDNLSYFYPSVNASIVLSEAFALQSDVLSYWKLRGGWSKVGKDTDPYNLIDSYIFSAPYSDSPQLTVNDIKKNPDLKPETTTSAEIGTELALFDNRLRLDVSIYDINSINQILSVDVSPSTGYKKQLVNAGKINNKGIEVQLGLTPLRKNDFQWDVNVNFSSNKSRVVELDEAGDLQSYTIGSSGSAQVLASVGQPYGMLYGTAFLRDGDGRIVVDANGIPTTDPVNHYFGKFTPDWLGGITNSFRYKDFDLSFLIDIKHGGKIYSGTNATGTGTGVLASTLPGRDAEHGGLSYTVGDVTYDDGIIVDGVNADGSENAKIVSAQQYYKARYRTNEPNVFDASYVKLREVKLGYHLPNRWISKIGLQSASFALVARNLWIIHKNAPNIDPETAFNTGNAQGLESLQLPTTRSIGFNLNVKF</sequence>
<keyword evidence="5 12" id="KW-0732">Signal</keyword>
<dbReference type="EMBL" id="FOAF01000001">
    <property type="protein sequence ID" value="SEL14090.1"/>
    <property type="molecule type" value="Genomic_DNA"/>
</dbReference>
<dbReference type="NCBIfam" id="TIGR04057">
    <property type="entry name" value="SusC_RagA_signa"/>
    <property type="match status" value="1"/>
</dbReference>
<evidence type="ECO:0000256" key="10">
    <source>
        <dbReference type="PROSITE-ProRule" id="PRU01360"/>
    </source>
</evidence>
<comment type="subcellular location">
    <subcellularLocation>
        <location evidence="1 10">Cell outer membrane</location>
        <topology evidence="1 10">Multi-pass membrane protein</topology>
    </subcellularLocation>
</comment>
<dbReference type="InterPro" id="IPR023997">
    <property type="entry name" value="TonB-dep_OMP_SusC/RagA_CS"/>
</dbReference>
<dbReference type="OrthoDB" id="9768177at2"/>
<gene>
    <name evidence="15" type="ORF">SAMN05661044_02111</name>
</gene>
<keyword evidence="4 10" id="KW-0812">Transmembrane</keyword>
<keyword evidence="16" id="KW-1185">Reference proteome</keyword>
<dbReference type="RefSeq" id="WP_093323215.1">
    <property type="nucleotide sequence ID" value="NZ_FOAF01000001.1"/>
</dbReference>
<dbReference type="InterPro" id="IPR000531">
    <property type="entry name" value="Beta-barrel_TonB"/>
</dbReference>
<protein>
    <submittedName>
        <fullName evidence="15">TonB-linked outer membrane protein, SusC/RagA family</fullName>
    </submittedName>
</protein>
<dbReference type="Gene3D" id="2.170.130.10">
    <property type="entry name" value="TonB-dependent receptor, plug domain"/>
    <property type="match status" value="1"/>
</dbReference>
<organism evidence="15 16">
    <name type="scientific">Olivibacter domesticus</name>
    <name type="common">Pseudosphingobacterium domesticum</name>
    <dbReference type="NCBI Taxonomy" id="407022"/>
    <lineage>
        <taxon>Bacteria</taxon>
        <taxon>Pseudomonadati</taxon>
        <taxon>Bacteroidota</taxon>
        <taxon>Sphingobacteriia</taxon>
        <taxon>Sphingobacteriales</taxon>
        <taxon>Sphingobacteriaceae</taxon>
        <taxon>Olivibacter</taxon>
    </lineage>
</organism>
<evidence type="ECO:0000256" key="6">
    <source>
        <dbReference type="ARBA" id="ARBA00023077"/>
    </source>
</evidence>
<feature type="domain" description="TonB-dependent receptor plug" evidence="14">
    <location>
        <begin position="117"/>
        <end position="236"/>
    </location>
</feature>
<dbReference type="Pfam" id="PF00593">
    <property type="entry name" value="TonB_dep_Rec_b-barrel"/>
    <property type="match status" value="1"/>
</dbReference>
<name>A0A1H7MS20_OLID1</name>
<feature type="signal peptide" evidence="12">
    <location>
        <begin position="1"/>
        <end position="21"/>
    </location>
</feature>
<keyword evidence="6 11" id="KW-0798">TonB box</keyword>
<evidence type="ECO:0000256" key="12">
    <source>
        <dbReference type="SAM" id="SignalP"/>
    </source>
</evidence>
<evidence type="ECO:0000313" key="15">
    <source>
        <dbReference type="EMBL" id="SEL14090.1"/>
    </source>
</evidence>
<evidence type="ECO:0000256" key="3">
    <source>
        <dbReference type="ARBA" id="ARBA00022452"/>
    </source>
</evidence>
<evidence type="ECO:0000256" key="1">
    <source>
        <dbReference type="ARBA" id="ARBA00004571"/>
    </source>
</evidence>
<proteinExistence type="inferred from homology"/>
<dbReference type="InterPro" id="IPR036942">
    <property type="entry name" value="Beta-barrel_TonB_sf"/>
</dbReference>
<dbReference type="SUPFAM" id="SSF49464">
    <property type="entry name" value="Carboxypeptidase regulatory domain-like"/>
    <property type="match status" value="1"/>
</dbReference>
<evidence type="ECO:0000259" key="13">
    <source>
        <dbReference type="Pfam" id="PF00593"/>
    </source>
</evidence>
<evidence type="ECO:0000256" key="4">
    <source>
        <dbReference type="ARBA" id="ARBA00022692"/>
    </source>
</evidence>
<dbReference type="InterPro" id="IPR008969">
    <property type="entry name" value="CarboxyPept-like_regulatory"/>
</dbReference>
<dbReference type="InterPro" id="IPR039426">
    <property type="entry name" value="TonB-dep_rcpt-like"/>
</dbReference>
<dbReference type="STRING" id="407022.SAMN05661044_02111"/>
<dbReference type="Gene3D" id="2.60.40.1120">
    <property type="entry name" value="Carboxypeptidase-like, regulatory domain"/>
    <property type="match status" value="1"/>
</dbReference>
<feature type="domain" description="TonB-dependent receptor-like beta-barrel" evidence="13">
    <location>
        <begin position="428"/>
        <end position="884"/>
    </location>
</feature>
<dbReference type="GO" id="GO:0009279">
    <property type="term" value="C:cell outer membrane"/>
    <property type="evidence" value="ECO:0007669"/>
    <property type="project" value="UniProtKB-SubCell"/>
</dbReference>